<comment type="caution">
    <text evidence="1">The sequence shown here is derived from an EMBL/GenBank/DDBJ whole genome shotgun (WGS) entry which is preliminary data.</text>
</comment>
<dbReference type="PANTHER" id="PTHR40036:SF1">
    <property type="entry name" value="MACROCIN O-METHYLTRANSFERASE"/>
    <property type="match status" value="1"/>
</dbReference>
<proteinExistence type="predicted"/>
<dbReference type="Proteomes" id="UP000093748">
    <property type="component" value="Unassembled WGS sequence"/>
</dbReference>
<organism evidence="1 2">
    <name type="scientific">Rhizobium loti</name>
    <name type="common">Mesorhizobium loti</name>
    <dbReference type="NCBI Taxonomy" id="381"/>
    <lineage>
        <taxon>Bacteria</taxon>
        <taxon>Pseudomonadati</taxon>
        <taxon>Pseudomonadota</taxon>
        <taxon>Alphaproteobacteria</taxon>
        <taxon>Hyphomicrobiales</taxon>
        <taxon>Phyllobacteriaceae</taxon>
        <taxon>Mesorhizobium</taxon>
    </lineage>
</organism>
<keyword evidence="1" id="KW-0489">Methyltransferase</keyword>
<dbReference type="EMBL" id="LZTJ01000023">
    <property type="protein sequence ID" value="OBP74428.1"/>
    <property type="molecule type" value="Genomic_DNA"/>
</dbReference>
<name>A0A1A5J1J9_RHILI</name>
<dbReference type="InterPro" id="IPR029063">
    <property type="entry name" value="SAM-dependent_MTases_sf"/>
</dbReference>
<sequence length="258" mass="28909">MMTTVKDSTPAARELYLDLLVRILLNTIYQDPAINPGVRPMVVEPFNPKTRAIGKDWPTQAHTMVGQARLENLRQLSQQVLDDGIVGDFIETGVWRGGCCILMRGVLAANQIHDRKVYVADSFAGLPAPNEELYPRDTGWNLNVFKELAVSLETVKDNFSRYGLLDEQVVFVEGMFSDTLPSLSAGPFALLRLDGDLYESTIVALNSLYPKLSRGGVVIIDDRALDPCRRAVIDFRDQHGITAPMQEVDWTGSWWRKE</sequence>
<keyword evidence="1" id="KW-0808">Transferase</keyword>
<evidence type="ECO:0000313" key="1">
    <source>
        <dbReference type="EMBL" id="OBP74428.1"/>
    </source>
</evidence>
<dbReference type="OrthoDB" id="9811332at2"/>
<dbReference type="Pfam" id="PF05711">
    <property type="entry name" value="TylF"/>
    <property type="match status" value="1"/>
</dbReference>
<reference evidence="2" key="1">
    <citation type="submission" date="2016-06" db="EMBL/GenBank/DDBJ databases">
        <title>NZP2037 Pacbio-Illumina hybrid assembly.</title>
        <authorList>
            <person name="Ramsay J.P."/>
        </authorList>
    </citation>
    <scope>NUCLEOTIDE SEQUENCE [LARGE SCALE GENOMIC DNA]</scope>
    <source>
        <strain evidence="2">R7ANS::ICEMlSym2042</strain>
    </source>
</reference>
<dbReference type="GO" id="GO:0008168">
    <property type="term" value="F:methyltransferase activity"/>
    <property type="evidence" value="ECO:0007669"/>
    <property type="project" value="UniProtKB-KW"/>
</dbReference>
<evidence type="ECO:0000313" key="2">
    <source>
        <dbReference type="Proteomes" id="UP000093748"/>
    </source>
</evidence>
<gene>
    <name evidence="1" type="ORF">BAE39_18385</name>
</gene>
<accession>A0A1A5J1J9</accession>
<dbReference type="SUPFAM" id="SSF53335">
    <property type="entry name" value="S-adenosyl-L-methionine-dependent methyltransferases"/>
    <property type="match status" value="1"/>
</dbReference>
<dbReference type="Gene3D" id="3.40.50.150">
    <property type="entry name" value="Vaccinia Virus protein VP39"/>
    <property type="match status" value="1"/>
</dbReference>
<dbReference type="GO" id="GO:0032259">
    <property type="term" value="P:methylation"/>
    <property type="evidence" value="ECO:0007669"/>
    <property type="project" value="UniProtKB-KW"/>
</dbReference>
<dbReference type="AlphaFoldDB" id="A0A1A5J1J9"/>
<dbReference type="PANTHER" id="PTHR40036">
    <property type="entry name" value="MACROCIN O-METHYLTRANSFERASE"/>
    <property type="match status" value="1"/>
</dbReference>
<protein>
    <submittedName>
        <fullName evidence="1">Macrocin O-methyltransferase</fullName>
    </submittedName>
</protein>
<dbReference type="InterPro" id="IPR008884">
    <property type="entry name" value="TylF_MeTrfase"/>
</dbReference>